<dbReference type="InterPro" id="IPR055557">
    <property type="entry name" value="DUF7133"/>
</dbReference>
<sequence>METTRALVMIVTAIFRALRYRTGKDFADVGRVSYGTAVLLEKFRCEVFTSELDARQPIALRFDDRERIRVAECYTHAERPDRWADDLRDRINILKDTDGDSRVDKRDVFRDESVHLTSIAKLMGACTRVVRQICFTSRMPTATICPTANRKWFWLDSKRTLRATTLPTA</sequence>
<dbReference type="Proteomes" id="UP000317977">
    <property type="component" value="Unassembled WGS sequence"/>
</dbReference>
<keyword evidence="3" id="KW-1185">Reference proteome</keyword>
<gene>
    <name evidence="2" type="ORF">Poly59_35680</name>
</gene>
<dbReference type="EMBL" id="SJPX01000003">
    <property type="protein sequence ID" value="TWU51971.1"/>
    <property type="molecule type" value="Genomic_DNA"/>
</dbReference>
<accession>A0A5C6EXM9</accession>
<protein>
    <recommendedName>
        <fullName evidence="1">DUF7133 domain-containing protein</fullName>
    </recommendedName>
</protein>
<evidence type="ECO:0000313" key="2">
    <source>
        <dbReference type="EMBL" id="TWU51971.1"/>
    </source>
</evidence>
<proteinExistence type="predicted"/>
<reference evidence="2 3" key="1">
    <citation type="submission" date="2019-02" db="EMBL/GenBank/DDBJ databases">
        <title>Deep-cultivation of Planctomycetes and their phenomic and genomic characterization uncovers novel biology.</title>
        <authorList>
            <person name="Wiegand S."/>
            <person name="Jogler M."/>
            <person name="Boedeker C."/>
            <person name="Pinto D."/>
            <person name="Vollmers J."/>
            <person name="Rivas-Marin E."/>
            <person name="Kohn T."/>
            <person name="Peeters S.H."/>
            <person name="Heuer A."/>
            <person name="Rast P."/>
            <person name="Oberbeckmann S."/>
            <person name="Bunk B."/>
            <person name="Jeske O."/>
            <person name="Meyerdierks A."/>
            <person name="Storesund J.E."/>
            <person name="Kallscheuer N."/>
            <person name="Luecker S."/>
            <person name="Lage O.M."/>
            <person name="Pohl T."/>
            <person name="Merkel B.J."/>
            <person name="Hornburger P."/>
            <person name="Mueller R.-W."/>
            <person name="Bruemmer F."/>
            <person name="Labrenz M."/>
            <person name="Spormann A.M."/>
            <person name="Op Den Camp H."/>
            <person name="Overmann J."/>
            <person name="Amann R."/>
            <person name="Jetten M.S.M."/>
            <person name="Mascher T."/>
            <person name="Medema M.H."/>
            <person name="Devos D.P."/>
            <person name="Kaster A.-K."/>
            <person name="Ovreas L."/>
            <person name="Rohde M."/>
            <person name="Galperin M.Y."/>
            <person name="Jogler C."/>
        </authorList>
    </citation>
    <scope>NUCLEOTIDE SEQUENCE [LARGE SCALE GENOMIC DNA]</scope>
    <source>
        <strain evidence="2 3">Poly59</strain>
    </source>
</reference>
<feature type="domain" description="DUF7133" evidence="1">
    <location>
        <begin position="41"/>
        <end position="123"/>
    </location>
</feature>
<name>A0A5C6EXM9_9BACT</name>
<evidence type="ECO:0000259" key="1">
    <source>
        <dbReference type="Pfam" id="PF23500"/>
    </source>
</evidence>
<dbReference type="Pfam" id="PF23500">
    <property type="entry name" value="DUF7133"/>
    <property type="match status" value="1"/>
</dbReference>
<dbReference type="RefSeq" id="WP_146535210.1">
    <property type="nucleotide sequence ID" value="NZ_SJPX01000003.1"/>
</dbReference>
<evidence type="ECO:0000313" key="3">
    <source>
        <dbReference type="Proteomes" id="UP000317977"/>
    </source>
</evidence>
<dbReference type="AlphaFoldDB" id="A0A5C6EXM9"/>
<organism evidence="2 3">
    <name type="scientific">Rubripirellula reticaptiva</name>
    <dbReference type="NCBI Taxonomy" id="2528013"/>
    <lineage>
        <taxon>Bacteria</taxon>
        <taxon>Pseudomonadati</taxon>
        <taxon>Planctomycetota</taxon>
        <taxon>Planctomycetia</taxon>
        <taxon>Pirellulales</taxon>
        <taxon>Pirellulaceae</taxon>
        <taxon>Rubripirellula</taxon>
    </lineage>
</organism>
<comment type="caution">
    <text evidence="2">The sequence shown here is derived from an EMBL/GenBank/DDBJ whole genome shotgun (WGS) entry which is preliminary data.</text>
</comment>